<evidence type="ECO:0000256" key="5">
    <source>
        <dbReference type="SAM" id="Phobius"/>
    </source>
</evidence>
<dbReference type="SUPFAM" id="SSF51306">
    <property type="entry name" value="LexA/Signal peptidase"/>
    <property type="match status" value="1"/>
</dbReference>
<dbReference type="Pfam" id="PF10502">
    <property type="entry name" value="Peptidase_S26"/>
    <property type="match status" value="1"/>
</dbReference>
<dbReference type="AlphaFoldDB" id="A0A0W1R740"/>
<comment type="caution">
    <text evidence="7">The sequence shown here is derived from an EMBL/GenBank/DDBJ whole genome shotgun (WGS) entry which is preliminary data.</text>
</comment>
<dbReference type="GO" id="GO:0006465">
    <property type="term" value="P:signal peptide processing"/>
    <property type="evidence" value="ECO:0007669"/>
    <property type="project" value="InterPro"/>
</dbReference>
<evidence type="ECO:0000256" key="4">
    <source>
        <dbReference type="ARBA" id="ARBA00023136"/>
    </source>
</evidence>
<proteinExistence type="predicted"/>
<dbReference type="STRING" id="1514971.AUR64_15560"/>
<dbReference type="InterPro" id="IPR036286">
    <property type="entry name" value="LexA/Signal_pep-like_sf"/>
</dbReference>
<keyword evidence="2 5" id="KW-0812">Transmembrane</keyword>
<evidence type="ECO:0000256" key="2">
    <source>
        <dbReference type="ARBA" id="ARBA00022692"/>
    </source>
</evidence>
<dbReference type="GO" id="GO:0016020">
    <property type="term" value="C:membrane"/>
    <property type="evidence" value="ECO:0007669"/>
    <property type="project" value="UniProtKB-SubCell"/>
</dbReference>
<evidence type="ECO:0000313" key="7">
    <source>
        <dbReference type="EMBL" id="KTG09208.1"/>
    </source>
</evidence>
<evidence type="ECO:0000259" key="6">
    <source>
        <dbReference type="Pfam" id="PF10502"/>
    </source>
</evidence>
<evidence type="ECO:0000256" key="3">
    <source>
        <dbReference type="ARBA" id="ARBA00022989"/>
    </source>
</evidence>
<dbReference type="EMBL" id="LOPU01000029">
    <property type="protein sequence ID" value="KTG09208.1"/>
    <property type="molecule type" value="Genomic_DNA"/>
</dbReference>
<evidence type="ECO:0000256" key="1">
    <source>
        <dbReference type="ARBA" id="ARBA00004370"/>
    </source>
</evidence>
<dbReference type="RefSeq" id="WP_058582361.1">
    <property type="nucleotide sequence ID" value="NZ_LOPU01000029.1"/>
</dbReference>
<dbReference type="GO" id="GO:0004252">
    <property type="term" value="F:serine-type endopeptidase activity"/>
    <property type="evidence" value="ECO:0007669"/>
    <property type="project" value="InterPro"/>
</dbReference>
<sequence length="199" mass="21179">MSGTEGGSVVGEFFGILAVIFLVGAVLFAAAGVWPPVVAVESASMQPNLDRGDLVFVTSVAPDGDGANADGITTVEEAESNAHETAHERFGRPGDVVVFEDPRGYGAPTVHRAHLWVEADENWYERADSTAIPPRVGSCAELANCPAPHAGFVTKGDGNQYYDQATDYADPVRSEWVRAKADTGIPMLGWFRLLFTVAP</sequence>
<dbReference type="PANTHER" id="PTHR10806:SF6">
    <property type="entry name" value="SIGNAL PEPTIDASE COMPLEX CATALYTIC SUBUNIT SEC11"/>
    <property type="match status" value="1"/>
</dbReference>
<keyword evidence="8" id="KW-1185">Reference proteome</keyword>
<keyword evidence="4 5" id="KW-0472">Membrane</keyword>
<dbReference type="InterPro" id="IPR019533">
    <property type="entry name" value="Peptidase_S26"/>
</dbReference>
<dbReference type="InterPro" id="IPR001733">
    <property type="entry name" value="Peptidase_S26B"/>
</dbReference>
<feature type="transmembrane region" description="Helical" evidence="5">
    <location>
        <begin position="12"/>
        <end position="34"/>
    </location>
</feature>
<protein>
    <recommendedName>
        <fullName evidence="6">Peptidase S26 domain-containing protein</fullName>
    </recommendedName>
</protein>
<evidence type="ECO:0000313" key="8">
    <source>
        <dbReference type="Proteomes" id="UP000054387"/>
    </source>
</evidence>
<keyword evidence="3 5" id="KW-1133">Transmembrane helix</keyword>
<comment type="subcellular location">
    <subcellularLocation>
        <location evidence="1">Membrane</location>
    </subcellularLocation>
</comment>
<organism evidence="7 8">
    <name type="scientific">Haloprofundus marisrubri</name>
    <dbReference type="NCBI Taxonomy" id="1514971"/>
    <lineage>
        <taxon>Archaea</taxon>
        <taxon>Methanobacteriati</taxon>
        <taxon>Methanobacteriota</taxon>
        <taxon>Stenosarchaea group</taxon>
        <taxon>Halobacteria</taxon>
        <taxon>Halobacteriales</taxon>
        <taxon>Haloferacaceae</taxon>
        <taxon>Haloprofundus</taxon>
    </lineage>
</organism>
<dbReference type="CDD" id="cd06530">
    <property type="entry name" value="S26_SPase_I"/>
    <property type="match status" value="1"/>
</dbReference>
<dbReference type="PANTHER" id="PTHR10806">
    <property type="entry name" value="SIGNAL PEPTIDASE COMPLEX CATALYTIC SUBUNIT SEC11"/>
    <property type="match status" value="1"/>
</dbReference>
<accession>A0A0W1R740</accession>
<name>A0A0W1R740_9EURY</name>
<dbReference type="Proteomes" id="UP000054387">
    <property type="component" value="Unassembled WGS sequence"/>
</dbReference>
<reference evidence="7 8" key="1">
    <citation type="submission" date="2015-12" db="EMBL/GenBank/DDBJ databases">
        <title>Haloprofundus marisrubri gen. nov., sp. nov., an extremely halophilic archaeon isolated from the Discovery deep brine-seawater interface in the Red Sea.</title>
        <authorList>
            <person name="Zhang G."/>
            <person name="Stingl U."/>
            <person name="Rashid M."/>
        </authorList>
    </citation>
    <scope>NUCLEOTIDE SEQUENCE [LARGE SCALE GENOMIC DNA]</scope>
    <source>
        <strain evidence="7 8">SB9</strain>
    </source>
</reference>
<feature type="domain" description="Peptidase S26" evidence="6">
    <location>
        <begin position="17"/>
        <end position="112"/>
    </location>
</feature>
<gene>
    <name evidence="7" type="ORF">AUR64_15560</name>
</gene>